<keyword evidence="1 3" id="KW-0420">Kringle</keyword>
<feature type="domain" description="Kringle" evidence="4">
    <location>
        <begin position="852"/>
        <end position="964"/>
    </location>
</feature>
<dbReference type="InterPro" id="IPR018056">
    <property type="entry name" value="Kringle_CS"/>
</dbReference>
<dbReference type="Gene3D" id="2.40.20.10">
    <property type="entry name" value="Plasminogen Kringle 4"/>
    <property type="match status" value="9"/>
</dbReference>
<dbReference type="Pfam" id="PF00051">
    <property type="entry name" value="Kringle"/>
    <property type="match status" value="7"/>
</dbReference>
<feature type="domain" description="Kringle" evidence="4">
    <location>
        <begin position="978"/>
        <end position="1067"/>
    </location>
</feature>
<dbReference type="InterPro" id="IPR038178">
    <property type="entry name" value="Kringle_sf"/>
</dbReference>
<dbReference type="PRINTS" id="PR00018">
    <property type="entry name" value="KRINGLE"/>
</dbReference>
<reference evidence="5" key="1">
    <citation type="submission" date="2020-11" db="EMBL/GenBank/DDBJ databases">
        <authorList>
            <person name="Tran Van P."/>
        </authorList>
    </citation>
    <scope>NUCLEOTIDE SEQUENCE</scope>
</reference>
<comment type="caution">
    <text evidence="3">Lacks conserved residue(s) required for the propagation of feature annotation.</text>
</comment>
<evidence type="ECO:0000313" key="6">
    <source>
        <dbReference type="Proteomes" id="UP000677054"/>
    </source>
</evidence>
<gene>
    <name evidence="5" type="ORF">DSTB1V02_LOCUS8912</name>
</gene>
<organism evidence="5">
    <name type="scientific">Darwinula stevensoni</name>
    <dbReference type="NCBI Taxonomy" id="69355"/>
    <lineage>
        <taxon>Eukaryota</taxon>
        <taxon>Metazoa</taxon>
        <taxon>Ecdysozoa</taxon>
        <taxon>Arthropoda</taxon>
        <taxon>Crustacea</taxon>
        <taxon>Oligostraca</taxon>
        <taxon>Ostracoda</taxon>
        <taxon>Podocopa</taxon>
        <taxon>Podocopida</taxon>
        <taxon>Darwinulocopina</taxon>
        <taxon>Darwinuloidea</taxon>
        <taxon>Darwinulidae</taxon>
        <taxon>Darwinula</taxon>
    </lineage>
</organism>
<evidence type="ECO:0000256" key="1">
    <source>
        <dbReference type="ARBA" id="ARBA00022572"/>
    </source>
</evidence>
<feature type="domain" description="Kringle" evidence="4">
    <location>
        <begin position="277"/>
        <end position="367"/>
    </location>
</feature>
<keyword evidence="2 3" id="KW-1015">Disulfide bond</keyword>
<dbReference type="CDD" id="cd00108">
    <property type="entry name" value="KR"/>
    <property type="match status" value="1"/>
</dbReference>
<dbReference type="OrthoDB" id="1915767at2759"/>
<dbReference type="PANTHER" id="PTHR24261">
    <property type="entry name" value="PLASMINOGEN-RELATED"/>
    <property type="match status" value="1"/>
</dbReference>
<dbReference type="InterPro" id="IPR000001">
    <property type="entry name" value="Kringle"/>
</dbReference>
<dbReference type="InterPro" id="IPR013806">
    <property type="entry name" value="Kringle-like"/>
</dbReference>
<feature type="domain" description="Kringle" evidence="4">
    <location>
        <begin position="1189"/>
        <end position="1264"/>
    </location>
</feature>
<keyword evidence="6" id="KW-1185">Reference proteome</keyword>
<feature type="domain" description="Kringle" evidence="4">
    <location>
        <begin position="569"/>
        <end position="661"/>
    </location>
</feature>
<dbReference type="PROSITE" id="PS50070">
    <property type="entry name" value="KRINGLE_2"/>
    <property type="match status" value="9"/>
</dbReference>
<feature type="domain" description="Kringle" evidence="4">
    <location>
        <begin position="467"/>
        <end position="542"/>
    </location>
</feature>
<feature type="disulfide bond" evidence="3">
    <location>
        <begin position="936"/>
        <end position="959"/>
    </location>
</feature>
<evidence type="ECO:0000256" key="3">
    <source>
        <dbReference type="PROSITE-ProRule" id="PRU00121"/>
    </source>
</evidence>
<sequence length="1359" mass="154892">MPVALLTAMLRSKSSIPYALASYHVISGLPEDPAVRMESRSSWAEKLKIFLVFILLSRDVASVDLIPYFSVHPGQRYENVTSESQELSFGSCIINCVLQEPSACYAFNYRGTDGSCQLILNGKSKLVEANGYLSYVQSEEVHLYPECRLTEKGKEYVGGISVTESGRKCLFWRDYPYGRPVDFSGISLPIPDVPRFGENMLYDTVSNPEPPGISTVDEVYEGHFLNRDSLSHHNYCRNPSGRERPWCFVSDSEIQWEYCNIPFCTDTVPPECKVTQRGGEYMGVKNVSIQGVPCLPWRNKDDVENLLLAFPDPDRVDEDHNFCRNPNVEDKFIAFILNANVAPWCYLDFGERDPIGFSWAFCDIPFCDLGAEIPEARTGIYPECRLSEKGREYVGSRKDAETGTGCLPWHRQPYGIPSDFYPRGLLYIQYFTDPFRLLEHNIDHKIAEIPVWSGSNHDPPECKLTERGAEYVGKQNVTMSGVPCLPWLMIPSSFLINGLILRIPDEVDGRHGFCRNPEVRDYGPYCYTSLEGEWGYCDVPFCPTADREKCDVRVGGQCVSPLECKTDLKGKAYIGTKNVTRKGHQCFPWMLATSLAREDPFYGLQTYEIITLNAYSTLDDMDPRHNFCRNPTEDGNGPWCFKIDGKGLIPGLPEDPAARMESHRSSAEKLKIIIVFILLSRDVASVDLIPYFRVHPGHRYENVTSESQELSLGSCTVNCVLQEPSACSAFNYRETDGSCQLILNGKSKLIEAMDTCPTSRVSRMLPTFISTEYPMIENAKVSFERWSGEYPAPAGLNVIFRCEHPNGFSDGAHLHTAQCAFFMPDSWRISFRKSAVQCEDVHLYPECRLTEKGKEYVGGISVTESGRKCLFWRDYPYGRPDDFSDIPLIIHDKPNPFEMFYYDKDPISETPGMPAIDVLYEGHFLNRDSGSHRNYCRNPSGRARPWCFLFDPDIHWEYCNIPFCTDAVPPECKVTRWGGEYMGTKNVTIQGVPCLPWRNQEDIENLLLAFPDPDRVDEDHNFCRNPNVENGTFIYNLNPNAAPWCYLDLRERDSVGFKWAFCDIPFCDLGDEIPEAGTGVYPECRLSEKGREYVGSQNETETGTACLPWHPQPYGTPWDFYPRGSLYNHHFSHPFRRAELNIRHNHCRNPGVDRERPWCFVPDIDIQWEYCDIPFCQDLNPPECKITERGGEYVGKRNVTIAGVPCLPWLKIAFFPLHKMILRIPDKVDGRHAYCCNPEEYDYGPYCYTSLEDEYWEYCDVPFCPTVDNEKCDVRVGGECVSPLECKTDAKGMAYIGTKNVTHKGHTCVPWMSESALTQDPFEGSRTYETGSSKPYKIWDDMRPTHNFCRNPIEDENGP</sequence>
<dbReference type="PROSITE" id="PS00021">
    <property type="entry name" value="KRINGLE_1"/>
    <property type="match status" value="4"/>
</dbReference>
<proteinExistence type="predicted"/>
<dbReference type="PANTHER" id="PTHR24261:SF7">
    <property type="entry name" value="KRINGLE DOMAIN-CONTAINING PROTEIN"/>
    <property type="match status" value="1"/>
</dbReference>
<feature type="disulfide bond" evidence="3">
    <location>
        <begin position="514"/>
        <end position="537"/>
    </location>
</feature>
<dbReference type="InterPro" id="IPR050759">
    <property type="entry name" value="Serine_protease_kringle"/>
</dbReference>
<feature type="domain" description="Kringle" evidence="4">
    <location>
        <begin position="152"/>
        <end position="264"/>
    </location>
</feature>
<dbReference type="SMART" id="SM00130">
    <property type="entry name" value="KR"/>
    <property type="match status" value="8"/>
</dbReference>
<evidence type="ECO:0000313" key="5">
    <source>
        <dbReference type="EMBL" id="CAD7249111.1"/>
    </source>
</evidence>
<feature type="disulfide bond" evidence="3">
    <location>
        <begin position="236"/>
        <end position="259"/>
    </location>
</feature>
<name>A0A7R8XMQ3_9CRUS</name>
<dbReference type="SUPFAM" id="SSF57440">
    <property type="entry name" value="Kringle-like"/>
    <property type="match status" value="11"/>
</dbReference>
<dbReference type="EMBL" id="LR901662">
    <property type="protein sequence ID" value="CAD7249111.1"/>
    <property type="molecule type" value="Genomic_DNA"/>
</dbReference>
<protein>
    <recommendedName>
        <fullName evidence="4">Kringle domain-containing protein</fullName>
    </recommendedName>
</protein>
<feature type="domain" description="Kringle" evidence="4">
    <location>
        <begin position="1089"/>
        <end position="1176"/>
    </location>
</feature>
<evidence type="ECO:0000256" key="2">
    <source>
        <dbReference type="ARBA" id="ARBA00023157"/>
    </source>
</evidence>
<dbReference type="EMBL" id="CAJPEV010002145">
    <property type="protein sequence ID" value="CAG0895842.1"/>
    <property type="molecule type" value="Genomic_DNA"/>
</dbReference>
<dbReference type="Proteomes" id="UP000677054">
    <property type="component" value="Unassembled WGS sequence"/>
</dbReference>
<evidence type="ECO:0000259" key="4">
    <source>
        <dbReference type="PROSITE" id="PS50070"/>
    </source>
</evidence>
<feature type="domain" description="Kringle" evidence="4">
    <location>
        <begin position="1291"/>
        <end position="1359"/>
    </location>
</feature>
<accession>A0A7R8XMQ3</accession>